<gene>
    <name evidence="7" type="ORF">FCALED_LOCUS13070</name>
</gene>
<dbReference type="GO" id="GO:0003677">
    <property type="term" value="F:DNA binding"/>
    <property type="evidence" value="ECO:0007669"/>
    <property type="project" value="UniProtKB-KW"/>
</dbReference>
<evidence type="ECO:0000256" key="4">
    <source>
        <dbReference type="ARBA" id="ARBA00034617"/>
    </source>
</evidence>
<evidence type="ECO:0000256" key="1">
    <source>
        <dbReference type="ARBA" id="ARBA00005446"/>
    </source>
</evidence>
<accession>A0A9N9EYT0</accession>
<dbReference type="PROSITE" id="PS51194">
    <property type="entry name" value="HELICASE_CTER"/>
    <property type="match status" value="1"/>
</dbReference>
<dbReference type="Gene3D" id="3.40.50.300">
    <property type="entry name" value="P-loop containing nucleotide triphosphate hydrolases"/>
    <property type="match status" value="2"/>
</dbReference>
<dbReference type="AlphaFoldDB" id="A0A9N9EYT0"/>
<dbReference type="PANTHER" id="PTHR13710:SF105">
    <property type="entry name" value="ATP-DEPENDENT DNA HELICASE Q1"/>
    <property type="match status" value="1"/>
</dbReference>
<dbReference type="InterPro" id="IPR001650">
    <property type="entry name" value="Helicase_C-like"/>
</dbReference>
<feature type="domain" description="Helicase C-terminal" evidence="6">
    <location>
        <begin position="244"/>
        <end position="426"/>
    </location>
</feature>
<dbReference type="GO" id="GO:0000724">
    <property type="term" value="P:double-strand break repair via homologous recombination"/>
    <property type="evidence" value="ECO:0007669"/>
    <property type="project" value="TreeGrafter"/>
</dbReference>
<dbReference type="OrthoDB" id="10261556at2759"/>
<dbReference type="InterPro" id="IPR027417">
    <property type="entry name" value="P-loop_NTPase"/>
</dbReference>
<keyword evidence="3" id="KW-0413">Isomerase</keyword>
<proteinExistence type="inferred from homology"/>
<organism evidence="7 8">
    <name type="scientific">Funneliformis caledonium</name>
    <dbReference type="NCBI Taxonomy" id="1117310"/>
    <lineage>
        <taxon>Eukaryota</taxon>
        <taxon>Fungi</taxon>
        <taxon>Fungi incertae sedis</taxon>
        <taxon>Mucoromycota</taxon>
        <taxon>Glomeromycotina</taxon>
        <taxon>Glomeromycetes</taxon>
        <taxon>Glomerales</taxon>
        <taxon>Glomeraceae</taxon>
        <taxon>Funneliformis</taxon>
    </lineage>
</organism>
<dbReference type="GO" id="GO:0043138">
    <property type="term" value="F:3'-5' DNA helicase activity"/>
    <property type="evidence" value="ECO:0007669"/>
    <property type="project" value="UniProtKB-EC"/>
</dbReference>
<evidence type="ECO:0000313" key="8">
    <source>
        <dbReference type="Proteomes" id="UP000789570"/>
    </source>
</evidence>
<protein>
    <recommendedName>
        <fullName evidence="5">DNA 3'-5' helicase</fullName>
        <ecNumber evidence="5">5.6.2.4</ecNumber>
    </recommendedName>
</protein>
<evidence type="ECO:0000313" key="7">
    <source>
        <dbReference type="EMBL" id="CAG8693076.1"/>
    </source>
</evidence>
<comment type="catalytic activity">
    <reaction evidence="4">
        <text>Couples ATP hydrolysis with the unwinding of duplex DNA by translocating in the 3'-5' direction.</text>
        <dbReference type="EC" id="5.6.2.4"/>
    </reaction>
</comment>
<dbReference type="Proteomes" id="UP000789570">
    <property type="component" value="Unassembled WGS sequence"/>
</dbReference>
<evidence type="ECO:0000256" key="2">
    <source>
        <dbReference type="ARBA" id="ARBA00023125"/>
    </source>
</evidence>
<evidence type="ECO:0000256" key="5">
    <source>
        <dbReference type="ARBA" id="ARBA00034808"/>
    </source>
</evidence>
<sequence>MLINVTIDGDLDSNKTLRNVAEKDIRNVQTEGLFQHLCDNHELCWPKVCWIKNNPELQLLEPTLKFYTPYQREKFKSMLETIFHLSINQGICEMMNVTRLACNVVLSDQDLVNISKIELERNQQRLHNSQELIPYGKKAQCNIDANQFYPSFALQIPDFDETTKCVTCHAFPKYTAKGGSKSLCYTIAAILSQGITIVFSPLKALIDDQVMESIKAEIPCSGLYASTEQPLWYQKKVFEEIACGLTKIIFTTPEKFQMNAGFRSMLQKYDTTNGIRFVKITTRLGIDYQQASLICNIAFEDNQIIYESCENITTELQSKVSKEIITMYHIATNAFGMGINIPDVRIVIHAGFLMSISNLVQESGRAGRDGLPVKAIIMYSQKNIRIIMGIYSNGQSSINANEREEVESIERTKYLSEAKHKIREVLFYCSSIYQCRKKALIDYFAWPGDSTSNECNVCDNCLRCDIKNKFRELPIYLEKFSRKLKTKEDAFLLLDDLVLCDLVKEDIILTRSPTAQIFTCSIFIIGITDGAIAKANTEDWQYLIKTSR</sequence>
<keyword evidence="8" id="KW-1185">Reference proteome</keyword>
<dbReference type="InterPro" id="IPR032284">
    <property type="entry name" value="RecQ_Zn-bd"/>
</dbReference>
<dbReference type="GO" id="GO:0005737">
    <property type="term" value="C:cytoplasm"/>
    <property type="evidence" value="ECO:0007669"/>
    <property type="project" value="TreeGrafter"/>
</dbReference>
<dbReference type="SUPFAM" id="SSF52540">
    <property type="entry name" value="P-loop containing nucleoside triphosphate hydrolases"/>
    <property type="match status" value="1"/>
</dbReference>
<dbReference type="GO" id="GO:0005694">
    <property type="term" value="C:chromosome"/>
    <property type="evidence" value="ECO:0007669"/>
    <property type="project" value="TreeGrafter"/>
</dbReference>
<dbReference type="Pfam" id="PF16124">
    <property type="entry name" value="RecQ_Zn_bind"/>
    <property type="match status" value="1"/>
</dbReference>
<dbReference type="EC" id="5.6.2.4" evidence="5"/>
<evidence type="ECO:0000256" key="3">
    <source>
        <dbReference type="ARBA" id="ARBA00023235"/>
    </source>
</evidence>
<dbReference type="SMART" id="SM00490">
    <property type="entry name" value="HELICc"/>
    <property type="match status" value="1"/>
</dbReference>
<dbReference type="Pfam" id="PF00271">
    <property type="entry name" value="Helicase_C"/>
    <property type="match status" value="1"/>
</dbReference>
<dbReference type="GO" id="GO:0009378">
    <property type="term" value="F:four-way junction helicase activity"/>
    <property type="evidence" value="ECO:0007669"/>
    <property type="project" value="TreeGrafter"/>
</dbReference>
<dbReference type="PANTHER" id="PTHR13710">
    <property type="entry name" value="DNA HELICASE RECQ FAMILY MEMBER"/>
    <property type="match status" value="1"/>
</dbReference>
<keyword evidence="2" id="KW-0238">DNA-binding</keyword>
<comment type="similarity">
    <text evidence="1">Belongs to the helicase family. RecQ subfamily.</text>
</comment>
<reference evidence="7" key="1">
    <citation type="submission" date="2021-06" db="EMBL/GenBank/DDBJ databases">
        <authorList>
            <person name="Kallberg Y."/>
            <person name="Tangrot J."/>
            <person name="Rosling A."/>
        </authorList>
    </citation>
    <scope>NUCLEOTIDE SEQUENCE</scope>
    <source>
        <strain evidence="7">UK204</strain>
    </source>
</reference>
<comment type="caution">
    <text evidence="7">The sequence shown here is derived from an EMBL/GenBank/DDBJ whole genome shotgun (WGS) entry which is preliminary data.</text>
</comment>
<name>A0A9N9EYT0_9GLOM</name>
<dbReference type="EMBL" id="CAJVPQ010007113">
    <property type="protein sequence ID" value="CAG8693076.1"/>
    <property type="molecule type" value="Genomic_DNA"/>
</dbReference>
<evidence type="ECO:0000259" key="6">
    <source>
        <dbReference type="PROSITE" id="PS51194"/>
    </source>
</evidence>